<organism evidence="1 2">
    <name type="scientific">Chaenocephalus aceratus</name>
    <name type="common">Blackfin icefish</name>
    <name type="synonym">Chaenichthys aceratus</name>
    <dbReference type="NCBI Taxonomy" id="36190"/>
    <lineage>
        <taxon>Eukaryota</taxon>
        <taxon>Metazoa</taxon>
        <taxon>Chordata</taxon>
        <taxon>Craniata</taxon>
        <taxon>Vertebrata</taxon>
        <taxon>Euteleostomi</taxon>
        <taxon>Actinopterygii</taxon>
        <taxon>Neopterygii</taxon>
        <taxon>Teleostei</taxon>
        <taxon>Neoteleostei</taxon>
        <taxon>Acanthomorphata</taxon>
        <taxon>Eupercaria</taxon>
        <taxon>Perciformes</taxon>
        <taxon>Notothenioidei</taxon>
        <taxon>Channichthyidae</taxon>
        <taxon>Chaenocephalus</taxon>
    </lineage>
</organism>
<dbReference type="Proteomes" id="UP001057452">
    <property type="component" value="Chromosome 5"/>
</dbReference>
<protein>
    <submittedName>
        <fullName evidence="1">Uncharacterized protein</fullName>
    </submittedName>
</protein>
<keyword evidence="2" id="KW-1185">Reference proteome</keyword>
<feature type="non-terminal residue" evidence="1">
    <location>
        <position position="1"/>
    </location>
</feature>
<name>A0ACB9XLP1_CHAAC</name>
<evidence type="ECO:0000313" key="2">
    <source>
        <dbReference type="Proteomes" id="UP001057452"/>
    </source>
</evidence>
<dbReference type="EMBL" id="CM043789">
    <property type="protein sequence ID" value="KAI4827210.1"/>
    <property type="molecule type" value="Genomic_DNA"/>
</dbReference>
<gene>
    <name evidence="1" type="ORF">KUCAC02_030624</name>
</gene>
<comment type="caution">
    <text evidence="1">The sequence shown here is derived from an EMBL/GenBank/DDBJ whole genome shotgun (WGS) entry which is preliminary data.</text>
</comment>
<reference evidence="1" key="1">
    <citation type="submission" date="2022-05" db="EMBL/GenBank/DDBJ databases">
        <title>Chromosome-level genome of Chaenocephalus aceratus.</title>
        <authorList>
            <person name="Park H."/>
        </authorList>
    </citation>
    <scope>NUCLEOTIDE SEQUENCE</scope>
    <source>
        <strain evidence="1">KU_202001</strain>
    </source>
</reference>
<accession>A0ACB9XLP1</accession>
<sequence length="124" mass="13948">EESDEKVPKPKTDSADDFGSNEEDNEFAEEEGSDEDGGSDYEEKKGKKGKKAKVEKPAKRGPKRKRPADDSDDEKEVSRKRTVRQAASKAVSKQREIILGDAGSEDEEKEDQEEAYNDRMYPCC</sequence>
<proteinExistence type="predicted"/>
<evidence type="ECO:0000313" key="1">
    <source>
        <dbReference type="EMBL" id="KAI4827210.1"/>
    </source>
</evidence>